<dbReference type="EMBL" id="FRAD01000008">
    <property type="protein sequence ID" value="SHJ87779.1"/>
    <property type="molecule type" value="Genomic_DNA"/>
</dbReference>
<evidence type="ECO:0000256" key="1">
    <source>
        <dbReference type="SAM" id="Phobius"/>
    </source>
</evidence>
<proteinExistence type="predicted"/>
<dbReference type="AlphaFoldDB" id="A0A1M6MWI8"/>
<feature type="transmembrane region" description="Helical" evidence="1">
    <location>
        <begin position="7"/>
        <end position="27"/>
    </location>
</feature>
<dbReference type="RefSeq" id="WP_072903215.1">
    <property type="nucleotide sequence ID" value="NZ_FRAD01000008.1"/>
</dbReference>
<dbReference type="OrthoDB" id="1966321at2"/>
<evidence type="ECO:0000313" key="3">
    <source>
        <dbReference type="Proteomes" id="UP000183952"/>
    </source>
</evidence>
<sequence>MSKKKKLVLLCGVFVVFILSAGLYYLYCSYNPDIRIGAGSGGKEDYHIQPLTVLIIEHHNIPSAKSISKNLRELGDWDDKIVTDLMLSENYIAPTDVKAFGEIRDGKTVLRYEGFVTTKDGVRKDYKEEKVFDFVLDPDMDLEPIKNDSLKKNGFYYALISDSQKDIPSPPAITIRDNKIIFYPHLLSSYILFGDYKIDGDKLSFEDEEGILHVFTISGDKLIFQEGSHLEKFIKKGTEFVFKEESN</sequence>
<dbReference type="Proteomes" id="UP000183952">
    <property type="component" value="Unassembled WGS sequence"/>
</dbReference>
<keyword evidence="1" id="KW-0812">Transmembrane</keyword>
<name>A0A1M6MWI8_9CLOT</name>
<gene>
    <name evidence="2" type="ORF">SAMN02745248_01203</name>
</gene>
<reference evidence="2 3" key="1">
    <citation type="submission" date="2016-11" db="EMBL/GenBank/DDBJ databases">
        <authorList>
            <person name="Jaros S."/>
            <person name="Januszkiewicz K."/>
            <person name="Wedrychowicz H."/>
        </authorList>
    </citation>
    <scope>NUCLEOTIDE SEQUENCE [LARGE SCALE GENOMIC DNA]</scope>
    <source>
        <strain evidence="2 3">DSM 3090</strain>
    </source>
</reference>
<organism evidence="2 3">
    <name type="scientific">Hathewaya proteolytica DSM 3090</name>
    <dbReference type="NCBI Taxonomy" id="1121331"/>
    <lineage>
        <taxon>Bacteria</taxon>
        <taxon>Bacillati</taxon>
        <taxon>Bacillota</taxon>
        <taxon>Clostridia</taxon>
        <taxon>Eubacteriales</taxon>
        <taxon>Clostridiaceae</taxon>
        <taxon>Hathewaya</taxon>
    </lineage>
</organism>
<accession>A0A1M6MWI8</accession>
<keyword evidence="3" id="KW-1185">Reference proteome</keyword>
<protein>
    <submittedName>
        <fullName evidence="2">Uncharacterized protein</fullName>
    </submittedName>
</protein>
<keyword evidence="1" id="KW-1133">Transmembrane helix</keyword>
<evidence type="ECO:0000313" key="2">
    <source>
        <dbReference type="EMBL" id="SHJ87779.1"/>
    </source>
</evidence>
<keyword evidence="1" id="KW-0472">Membrane</keyword>